<organism evidence="12 13">
    <name type="scientific">Thecamonas trahens ATCC 50062</name>
    <dbReference type="NCBI Taxonomy" id="461836"/>
    <lineage>
        <taxon>Eukaryota</taxon>
        <taxon>Apusozoa</taxon>
        <taxon>Apusomonadida</taxon>
        <taxon>Apusomonadidae</taxon>
        <taxon>Thecamonas</taxon>
    </lineage>
</organism>
<evidence type="ECO:0000256" key="8">
    <source>
        <dbReference type="ARBA" id="ARBA00048902"/>
    </source>
</evidence>
<dbReference type="OrthoDB" id="289250at2759"/>
<feature type="binding site" evidence="9">
    <location>
        <position position="125"/>
    </location>
    <ligand>
        <name>S-adenosyl-L-methionine</name>
        <dbReference type="ChEBI" id="CHEBI:59789"/>
    </ligand>
</feature>
<dbReference type="OMA" id="FIVCLNF"/>
<evidence type="ECO:0000256" key="9">
    <source>
        <dbReference type="HAMAP-Rule" id="MF_03162"/>
    </source>
</evidence>
<keyword evidence="13" id="KW-1185">Reference proteome</keyword>
<dbReference type="AlphaFoldDB" id="A0A0L0DCK6"/>
<dbReference type="HAMAP" id="MF_01547">
    <property type="entry name" value="RNA_methyltr_E"/>
    <property type="match status" value="1"/>
</dbReference>
<keyword evidence="7 9" id="KW-0819">tRNA processing</keyword>
<proteinExistence type="inferred from homology"/>
<dbReference type="GO" id="GO:0002181">
    <property type="term" value="P:cytoplasmic translation"/>
    <property type="evidence" value="ECO:0007669"/>
    <property type="project" value="UniProtKB-UniRule"/>
</dbReference>
<evidence type="ECO:0000256" key="3">
    <source>
        <dbReference type="ARBA" id="ARBA00022490"/>
    </source>
</evidence>
<evidence type="ECO:0000256" key="2">
    <source>
        <dbReference type="ARBA" id="ARBA00004496"/>
    </source>
</evidence>
<dbReference type="InterPro" id="IPR015507">
    <property type="entry name" value="rRNA-MeTfrase_E"/>
</dbReference>
<dbReference type="GO" id="GO:0106340">
    <property type="term" value="F:tRNA (guanosine(34)-2'-O)-methyltransferase activity"/>
    <property type="evidence" value="ECO:0007669"/>
    <property type="project" value="UniProtKB-ARBA"/>
</dbReference>
<dbReference type="RefSeq" id="XP_013757145.1">
    <property type="nucleotide sequence ID" value="XM_013901691.1"/>
</dbReference>
<evidence type="ECO:0000313" key="12">
    <source>
        <dbReference type="EMBL" id="KNC49975.1"/>
    </source>
</evidence>
<evidence type="ECO:0000256" key="5">
    <source>
        <dbReference type="ARBA" id="ARBA00022679"/>
    </source>
</evidence>
<feature type="region of interest" description="Disordered" evidence="10">
    <location>
        <begin position="294"/>
        <end position="322"/>
    </location>
</feature>
<dbReference type="SUPFAM" id="SSF53335">
    <property type="entry name" value="S-adenosyl-L-methionine-dependent methyltransferases"/>
    <property type="match status" value="1"/>
</dbReference>
<reference evidence="12 13" key="1">
    <citation type="submission" date="2010-05" db="EMBL/GenBank/DDBJ databases">
        <title>The Genome Sequence of Thecamonas trahens ATCC 50062.</title>
        <authorList>
            <consortium name="The Broad Institute Genome Sequencing Platform"/>
            <person name="Russ C."/>
            <person name="Cuomo C."/>
            <person name="Shea T."/>
            <person name="Young S.K."/>
            <person name="Zeng Q."/>
            <person name="Koehrsen M."/>
            <person name="Haas B."/>
            <person name="Borodovsky M."/>
            <person name="Guigo R."/>
            <person name="Alvarado L."/>
            <person name="Berlin A."/>
            <person name="Bochicchio J."/>
            <person name="Borenstein D."/>
            <person name="Chapman S."/>
            <person name="Chen Z."/>
            <person name="Freedman E."/>
            <person name="Gellesch M."/>
            <person name="Goldberg J."/>
            <person name="Griggs A."/>
            <person name="Gujja S."/>
            <person name="Heilman E."/>
            <person name="Heiman D."/>
            <person name="Hepburn T."/>
            <person name="Howarth C."/>
            <person name="Jen D."/>
            <person name="Larson L."/>
            <person name="Mehta T."/>
            <person name="Park D."/>
            <person name="Pearson M."/>
            <person name="Roberts A."/>
            <person name="Saif S."/>
            <person name="Shenoy N."/>
            <person name="Sisk P."/>
            <person name="Stolte C."/>
            <person name="Sykes S."/>
            <person name="Thomson T."/>
            <person name="Walk T."/>
            <person name="White J."/>
            <person name="Yandava C."/>
            <person name="Burger G."/>
            <person name="Gray M.W."/>
            <person name="Holland P.W.H."/>
            <person name="King N."/>
            <person name="Lang F.B.F."/>
            <person name="Roger A.J."/>
            <person name="Ruiz-Trillo I."/>
            <person name="Lander E."/>
            <person name="Nusbaum C."/>
        </authorList>
    </citation>
    <scope>NUCLEOTIDE SEQUENCE [LARGE SCALE GENOMIC DNA]</scope>
    <source>
        <strain evidence="12 13">ATCC 50062</strain>
    </source>
</reference>
<name>A0A0L0DCK6_THETB</name>
<dbReference type="EMBL" id="GL349459">
    <property type="protein sequence ID" value="KNC49975.1"/>
    <property type="molecule type" value="Genomic_DNA"/>
</dbReference>
<dbReference type="FunFam" id="3.40.50.150:FF:000040">
    <property type="entry name" value="Putative ribosomal RNA methyltransferase 1"/>
    <property type="match status" value="1"/>
</dbReference>
<dbReference type="PANTHER" id="PTHR10920">
    <property type="entry name" value="RIBOSOMAL RNA METHYLTRANSFERASE"/>
    <property type="match status" value="1"/>
</dbReference>
<feature type="domain" description="Ribosomal RNA methyltransferase FtsJ" evidence="11">
    <location>
        <begin position="21"/>
        <end position="233"/>
    </location>
</feature>
<dbReference type="EC" id="2.1.1.205" evidence="9"/>
<dbReference type="HAMAP" id="MF_03162">
    <property type="entry name" value="RNA_methyltr_E_TRM7"/>
    <property type="match status" value="1"/>
</dbReference>
<dbReference type="PANTHER" id="PTHR10920:SF12">
    <property type="entry name" value="TRNA (CYTIDINE(32)_GUANOSINE(34)-2'-O)-METHYLTRANSFERASE-RELATED"/>
    <property type="match status" value="1"/>
</dbReference>
<comment type="catalytic activity">
    <reaction evidence="8 9">
        <text>cytidine(32)/guanosine(34) in tRNA + 2 S-adenosyl-L-methionine = 2'-O-methylcytidine(32)/2'-O-methylguanosine(34) in tRNA + 2 S-adenosyl-L-homocysteine + 2 H(+)</text>
        <dbReference type="Rhea" id="RHEA:42396"/>
        <dbReference type="Rhea" id="RHEA-COMP:10246"/>
        <dbReference type="Rhea" id="RHEA-COMP:10247"/>
        <dbReference type="ChEBI" id="CHEBI:15378"/>
        <dbReference type="ChEBI" id="CHEBI:57856"/>
        <dbReference type="ChEBI" id="CHEBI:59789"/>
        <dbReference type="ChEBI" id="CHEBI:74269"/>
        <dbReference type="ChEBI" id="CHEBI:74445"/>
        <dbReference type="ChEBI" id="CHEBI:74495"/>
        <dbReference type="ChEBI" id="CHEBI:82748"/>
        <dbReference type="EC" id="2.1.1.205"/>
    </reaction>
</comment>
<evidence type="ECO:0000256" key="4">
    <source>
        <dbReference type="ARBA" id="ARBA00022603"/>
    </source>
</evidence>
<dbReference type="eggNOG" id="KOG1099">
    <property type="taxonomic scope" value="Eukaryota"/>
</dbReference>
<dbReference type="GO" id="GO:0005634">
    <property type="term" value="C:nucleus"/>
    <property type="evidence" value="ECO:0007669"/>
    <property type="project" value="UniProtKB-SubCell"/>
</dbReference>
<dbReference type="STRING" id="461836.A0A0L0DCK6"/>
<dbReference type="Proteomes" id="UP000054408">
    <property type="component" value="Unassembled WGS sequence"/>
</dbReference>
<evidence type="ECO:0000256" key="6">
    <source>
        <dbReference type="ARBA" id="ARBA00022691"/>
    </source>
</evidence>
<comment type="similarity">
    <text evidence="9">Belongs to the class I-like SAM-binding methyltransferase superfamily. RNA methyltransferase RlmE family. TRM7 subfamily.</text>
</comment>
<gene>
    <name evidence="12" type="ORF">AMSG_05729</name>
</gene>
<feature type="binding site" evidence="9">
    <location>
        <position position="53"/>
    </location>
    <ligand>
        <name>S-adenosyl-L-methionine</name>
        <dbReference type="ChEBI" id="CHEBI:59789"/>
    </ligand>
</feature>
<accession>A0A0L0DCK6</accession>
<evidence type="ECO:0000256" key="10">
    <source>
        <dbReference type="SAM" id="MobiDB-lite"/>
    </source>
</evidence>
<feature type="active site" description="Proton acceptor" evidence="9">
    <location>
        <position position="190"/>
    </location>
</feature>
<protein>
    <recommendedName>
        <fullName evidence="9">Putative tRNA (cytidine(32)/guanosine(34)-2'-O)-methyltransferase</fullName>
        <ecNumber evidence="9">2.1.1.205</ecNumber>
    </recommendedName>
    <alternativeName>
        <fullName evidence="9">2'-O-ribose RNA methyltransferase TRM7 homolog</fullName>
    </alternativeName>
</protein>
<feature type="binding site" evidence="9">
    <location>
        <position position="150"/>
    </location>
    <ligand>
        <name>S-adenosyl-L-methionine</name>
        <dbReference type="ChEBI" id="CHEBI:59789"/>
    </ligand>
</feature>
<comment type="function">
    <text evidence="9">Methylates the 2'-O-ribose of nucleotides at positions 32 and 34 of the tRNA anticodon loop of substrate tRNAs.</text>
</comment>
<dbReference type="InterPro" id="IPR050082">
    <property type="entry name" value="RNA_methyltr_RlmE"/>
</dbReference>
<keyword evidence="6 9" id="KW-0949">S-adenosyl-L-methionine</keyword>
<feature type="binding site" evidence="9">
    <location>
        <position position="109"/>
    </location>
    <ligand>
        <name>S-adenosyl-L-methionine</name>
        <dbReference type="ChEBI" id="CHEBI:59789"/>
    </ligand>
</feature>
<evidence type="ECO:0000313" key="13">
    <source>
        <dbReference type="Proteomes" id="UP000054408"/>
    </source>
</evidence>
<dbReference type="GeneID" id="25565067"/>
<dbReference type="InterPro" id="IPR002877">
    <property type="entry name" value="RNA_MeTrfase_FtsJ_dom"/>
</dbReference>
<keyword evidence="5 9" id="KW-0808">Transferase</keyword>
<evidence type="ECO:0000256" key="7">
    <source>
        <dbReference type="ARBA" id="ARBA00022694"/>
    </source>
</evidence>
<keyword evidence="3 9" id="KW-0963">Cytoplasm</keyword>
<dbReference type="InterPro" id="IPR028590">
    <property type="entry name" value="RNA_methyltr_E_TRM7"/>
</dbReference>
<dbReference type="Pfam" id="PF01728">
    <property type="entry name" value="FtsJ"/>
    <property type="match status" value="1"/>
</dbReference>
<keyword evidence="4 9" id="KW-0489">Methyltransferase</keyword>
<feature type="binding site" evidence="9">
    <location>
        <position position="55"/>
    </location>
    <ligand>
        <name>S-adenosyl-L-methionine</name>
        <dbReference type="ChEBI" id="CHEBI:59789"/>
    </ligand>
</feature>
<dbReference type="InterPro" id="IPR029063">
    <property type="entry name" value="SAM-dependent_MTases_sf"/>
</dbReference>
<evidence type="ECO:0000259" key="11">
    <source>
        <dbReference type="Pfam" id="PF01728"/>
    </source>
</evidence>
<dbReference type="Gene3D" id="3.40.50.150">
    <property type="entry name" value="Vaccinia Virus protein VP39"/>
    <property type="match status" value="1"/>
</dbReference>
<dbReference type="GO" id="GO:0005737">
    <property type="term" value="C:cytoplasm"/>
    <property type="evidence" value="ECO:0007669"/>
    <property type="project" value="UniProtKB-SubCell"/>
</dbReference>
<sequence length="322" mass="34624">MGKASRDKRDIYYRKAKYEGWRARSAFKLIQLDEQFGFLHDAKRVVDLCAAPGSWSQVLSHKLVSGLPLSSSETNVLRREPAESSADADVAAGAAASAGGEPAKIVAVDLQDMAPLPGVTQLKGDITKLTTVQQILGHFEGEKADVVLSDGAPDVTGLHDVDEYLQAQLLLAALNITTHLLRPGGTFCAKIFRGKDTTLLYSQLKVFFPVVTIAKPKSSRNSSIESFVVCQGYTPPANYVPTMMDPLLDAPYGEDNPLDGPNRIVVPFLSCGDLSGLDSDVSYPLDFGPGNDATPYVPLDPVQPPIEPAHASSAAERKAFRQ</sequence>
<evidence type="ECO:0000256" key="1">
    <source>
        <dbReference type="ARBA" id="ARBA00004123"/>
    </source>
</evidence>
<comment type="subcellular location">
    <subcellularLocation>
        <location evidence="2 9">Cytoplasm</location>
    </subcellularLocation>
    <subcellularLocation>
        <location evidence="1">Nucleus</location>
    </subcellularLocation>
</comment>
<dbReference type="GO" id="GO:0002128">
    <property type="term" value="P:tRNA nucleoside ribose methylation"/>
    <property type="evidence" value="ECO:0007669"/>
    <property type="project" value="UniProtKB-UniRule"/>
</dbReference>